<dbReference type="Gene3D" id="3.40.50.300">
    <property type="entry name" value="P-loop containing nucleotide triphosphate hydrolases"/>
    <property type="match status" value="1"/>
</dbReference>
<evidence type="ECO:0000313" key="11">
    <source>
        <dbReference type="Proteomes" id="UP000749559"/>
    </source>
</evidence>
<dbReference type="SUPFAM" id="SSF52540">
    <property type="entry name" value="P-loop containing nucleoside triphosphate hydrolases"/>
    <property type="match status" value="1"/>
</dbReference>
<comment type="caution">
    <text evidence="10">The sequence shown here is derived from an EMBL/GenBank/DDBJ whole genome shotgun (WGS) entry which is preliminary data.</text>
</comment>
<dbReference type="InterPro" id="IPR027417">
    <property type="entry name" value="P-loop_NTPase"/>
</dbReference>
<dbReference type="InterPro" id="IPR050173">
    <property type="entry name" value="ABC_transporter_C-like"/>
</dbReference>
<comment type="subcellular location">
    <subcellularLocation>
        <location evidence="1">Vacuole membrane</location>
        <topology evidence="1">Multi-pass membrane protein</topology>
    </subcellularLocation>
</comment>
<keyword evidence="6" id="KW-0547">Nucleotide-binding</keyword>
<keyword evidence="9" id="KW-0472">Membrane</keyword>
<comment type="similarity">
    <text evidence="2">Belongs to the ABC transporter superfamily. ABCC family. Conjugate transporter (TC 3.A.1.208) subfamily.</text>
</comment>
<evidence type="ECO:0000256" key="3">
    <source>
        <dbReference type="ARBA" id="ARBA00022448"/>
    </source>
</evidence>
<keyword evidence="8" id="KW-1133">Transmembrane helix</keyword>
<dbReference type="PROSITE" id="PS00211">
    <property type="entry name" value="ABC_TRANSPORTER_1"/>
    <property type="match status" value="1"/>
</dbReference>
<evidence type="ECO:0000256" key="7">
    <source>
        <dbReference type="ARBA" id="ARBA00022840"/>
    </source>
</evidence>
<keyword evidence="3" id="KW-0813">Transport</keyword>
<evidence type="ECO:0000313" key="10">
    <source>
        <dbReference type="EMBL" id="CAH1780872.1"/>
    </source>
</evidence>
<evidence type="ECO:0000256" key="1">
    <source>
        <dbReference type="ARBA" id="ARBA00004128"/>
    </source>
</evidence>
<evidence type="ECO:0000256" key="5">
    <source>
        <dbReference type="ARBA" id="ARBA00022737"/>
    </source>
</evidence>
<dbReference type="GO" id="GO:0016887">
    <property type="term" value="F:ATP hydrolysis activity"/>
    <property type="evidence" value="ECO:0007669"/>
    <property type="project" value="InterPro"/>
</dbReference>
<evidence type="ECO:0000256" key="6">
    <source>
        <dbReference type="ARBA" id="ARBA00022741"/>
    </source>
</evidence>
<dbReference type="GO" id="GO:0042626">
    <property type="term" value="F:ATPase-coupled transmembrane transporter activity"/>
    <property type="evidence" value="ECO:0007669"/>
    <property type="project" value="TreeGrafter"/>
</dbReference>
<dbReference type="Proteomes" id="UP000749559">
    <property type="component" value="Unassembled WGS sequence"/>
</dbReference>
<proteinExistence type="inferred from homology"/>
<evidence type="ECO:0000256" key="4">
    <source>
        <dbReference type="ARBA" id="ARBA00022692"/>
    </source>
</evidence>
<dbReference type="InterPro" id="IPR003439">
    <property type="entry name" value="ABC_transporter-like_ATP-bd"/>
</dbReference>
<dbReference type="GO" id="GO:0005524">
    <property type="term" value="F:ATP binding"/>
    <property type="evidence" value="ECO:0007669"/>
    <property type="project" value="UniProtKB-KW"/>
</dbReference>
<name>A0A8J1U9X9_OWEFU</name>
<organism evidence="10 11">
    <name type="scientific">Owenia fusiformis</name>
    <name type="common">Polychaete worm</name>
    <dbReference type="NCBI Taxonomy" id="6347"/>
    <lineage>
        <taxon>Eukaryota</taxon>
        <taxon>Metazoa</taxon>
        <taxon>Spiralia</taxon>
        <taxon>Lophotrochozoa</taxon>
        <taxon>Annelida</taxon>
        <taxon>Polychaeta</taxon>
        <taxon>Sedentaria</taxon>
        <taxon>Canalipalpata</taxon>
        <taxon>Sabellida</taxon>
        <taxon>Oweniida</taxon>
        <taxon>Oweniidae</taxon>
        <taxon>Owenia</taxon>
    </lineage>
</organism>
<dbReference type="PANTHER" id="PTHR24223">
    <property type="entry name" value="ATP-BINDING CASSETTE SUB-FAMILY C"/>
    <property type="match status" value="1"/>
</dbReference>
<dbReference type="FunFam" id="3.40.50.300:FF:000074">
    <property type="entry name" value="Multidrug resistance-associated protein 5 isoform 1"/>
    <property type="match status" value="1"/>
</dbReference>
<dbReference type="InterPro" id="IPR017871">
    <property type="entry name" value="ABC_transporter-like_CS"/>
</dbReference>
<dbReference type="InterPro" id="IPR003593">
    <property type="entry name" value="AAA+_ATPase"/>
</dbReference>
<keyword evidence="7" id="KW-0067">ATP-binding</keyword>
<dbReference type="OrthoDB" id="6500128at2759"/>
<sequence length="285" mass="31609">MSDMESNIVAVERISEYSEIKNEAPWSIAETKPKSTWPSKGEVLFKDLKLRYRAELDLVLKGLTFSVKSGEKIGIVGRTGAGKSSLTLGLFRIIESAGGSITIDGVRIDRIGLHDLRTKLTIIPQDPVLFSGTLRTNLDPFDEHTDDALWSALEHAHLASFVKELPKQLLHDCSEDGQNLSVGQKQLVCLARALLRSSKILVLDEATAAIDLETDELIQNTIREEFKDCTVFTIAHRLNTVMDYDRILVVDDGLIVEFDTPSTLLSNTEGILFAMAQDAGIVRYH</sequence>
<evidence type="ECO:0000256" key="8">
    <source>
        <dbReference type="ARBA" id="ARBA00022989"/>
    </source>
</evidence>
<dbReference type="Pfam" id="PF00005">
    <property type="entry name" value="ABC_tran"/>
    <property type="match status" value="1"/>
</dbReference>
<gene>
    <name evidence="10" type="ORF">OFUS_LOCUS7509</name>
</gene>
<protein>
    <submittedName>
        <fullName evidence="10">Uncharacterized protein</fullName>
    </submittedName>
</protein>
<keyword evidence="4" id="KW-0812">Transmembrane</keyword>
<dbReference type="PANTHER" id="PTHR24223:SF443">
    <property type="entry name" value="MULTIDRUG-RESISTANCE LIKE PROTEIN 1, ISOFORM I"/>
    <property type="match status" value="1"/>
</dbReference>
<evidence type="ECO:0000256" key="9">
    <source>
        <dbReference type="ARBA" id="ARBA00023136"/>
    </source>
</evidence>
<keyword evidence="11" id="KW-1185">Reference proteome</keyword>
<dbReference type="GO" id="GO:0005774">
    <property type="term" value="C:vacuolar membrane"/>
    <property type="evidence" value="ECO:0007669"/>
    <property type="project" value="UniProtKB-SubCell"/>
</dbReference>
<dbReference type="CDD" id="cd03244">
    <property type="entry name" value="ABCC_MRP_domain2"/>
    <property type="match status" value="1"/>
</dbReference>
<evidence type="ECO:0000256" key="2">
    <source>
        <dbReference type="ARBA" id="ARBA00009726"/>
    </source>
</evidence>
<accession>A0A8J1U9X9</accession>
<reference evidence="10" key="1">
    <citation type="submission" date="2022-03" db="EMBL/GenBank/DDBJ databases">
        <authorList>
            <person name="Martin C."/>
        </authorList>
    </citation>
    <scope>NUCLEOTIDE SEQUENCE</scope>
</reference>
<dbReference type="SMART" id="SM00382">
    <property type="entry name" value="AAA"/>
    <property type="match status" value="1"/>
</dbReference>
<dbReference type="PROSITE" id="PS50893">
    <property type="entry name" value="ABC_TRANSPORTER_2"/>
    <property type="match status" value="1"/>
</dbReference>
<keyword evidence="5" id="KW-0677">Repeat</keyword>
<dbReference type="AlphaFoldDB" id="A0A8J1U9X9"/>
<dbReference type="EMBL" id="CAIIXF020000004">
    <property type="protein sequence ID" value="CAH1780872.1"/>
    <property type="molecule type" value="Genomic_DNA"/>
</dbReference>